<gene>
    <name evidence="2" type="ORF">DLD82_02475</name>
</gene>
<organism evidence="2 3">
    <name type="scientific">Methanospirillum stamsii</name>
    <dbReference type="NCBI Taxonomy" id="1277351"/>
    <lineage>
        <taxon>Archaea</taxon>
        <taxon>Methanobacteriati</taxon>
        <taxon>Methanobacteriota</taxon>
        <taxon>Stenosarchaea group</taxon>
        <taxon>Methanomicrobia</taxon>
        <taxon>Methanomicrobiales</taxon>
        <taxon>Methanospirillaceae</taxon>
        <taxon>Methanospirillum</taxon>
    </lineage>
</organism>
<feature type="compositionally biased region" description="Polar residues" evidence="1">
    <location>
        <begin position="8"/>
        <end position="26"/>
    </location>
</feature>
<protein>
    <submittedName>
        <fullName evidence="2">Uncharacterized protein</fullName>
    </submittedName>
</protein>
<evidence type="ECO:0000313" key="3">
    <source>
        <dbReference type="Proteomes" id="UP000245934"/>
    </source>
</evidence>
<reference evidence="2 3" key="1">
    <citation type="submission" date="2018-05" db="EMBL/GenBank/DDBJ databases">
        <title>Draft genome of Methanospirillum stamsii Pt1.</title>
        <authorList>
            <person name="Dueholm M.S."/>
            <person name="Nielsen P.H."/>
            <person name="Bakmann L.F."/>
            <person name="Otzen D.E."/>
        </authorList>
    </citation>
    <scope>NUCLEOTIDE SEQUENCE [LARGE SCALE GENOMIC DNA]</scope>
    <source>
        <strain evidence="2 3">Pt1</strain>
    </source>
</reference>
<evidence type="ECO:0000313" key="2">
    <source>
        <dbReference type="EMBL" id="PWR75944.1"/>
    </source>
</evidence>
<sequence>MQRESAPEYNNQEITAFSSPSSWSHTYSRETHNHPFNRKNVMRNRYTGSLFRIHQRFFYANMRECIMVCDQILQLVFIYFSDNQIRIRY</sequence>
<name>A0A2V2N7B5_9EURY</name>
<evidence type="ECO:0000256" key="1">
    <source>
        <dbReference type="SAM" id="MobiDB-lite"/>
    </source>
</evidence>
<accession>A0A2V2N7B5</accession>
<dbReference type="Proteomes" id="UP000245934">
    <property type="component" value="Unassembled WGS sequence"/>
</dbReference>
<dbReference type="AlphaFoldDB" id="A0A2V2N7B5"/>
<feature type="region of interest" description="Disordered" evidence="1">
    <location>
        <begin position="1"/>
        <end position="31"/>
    </location>
</feature>
<comment type="caution">
    <text evidence="2">The sequence shown here is derived from an EMBL/GenBank/DDBJ whole genome shotgun (WGS) entry which is preliminary data.</text>
</comment>
<dbReference type="EMBL" id="QGMZ01000006">
    <property type="protein sequence ID" value="PWR75944.1"/>
    <property type="molecule type" value="Genomic_DNA"/>
</dbReference>
<keyword evidence="3" id="KW-1185">Reference proteome</keyword>
<proteinExistence type="predicted"/>